<evidence type="ECO:0000313" key="2">
    <source>
        <dbReference type="Proteomes" id="UP000735302"/>
    </source>
</evidence>
<keyword evidence="2" id="KW-1185">Reference proteome</keyword>
<gene>
    <name evidence="1" type="ORF">PoB_001196600</name>
</gene>
<reference evidence="1 2" key="1">
    <citation type="journal article" date="2021" name="Elife">
        <title>Chloroplast acquisition without the gene transfer in kleptoplastic sea slugs, Plakobranchus ocellatus.</title>
        <authorList>
            <person name="Maeda T."/>
            <person name="Takahashi S."/>
            <person name="Yoshida T."/>
            <person name="Shimamura S."/>
            <person name="Takaki Y."/>
            <person name="Nagai Y."/>
            <person name="Toyoda A."/>
            <person name="Suzuki Y."/>
            <person name="Arimoto A."/>
            <person name="Ishii H."/>
            <person name="Satoh N."/>
            <person name="Nishiyama T."/>
            <person name="Hasebe M."/>
            <person name="Maruyama T."/>
            <person name="Minagawa J."/>
            <person name="Obokata J."/>
            <person name="Shigenobu S."/>
        </authorList>
    </citation>
    <scope>NUCLEOTIDE SEQUENCE [LARGE SCALE GENOMIC DNA]</scope>
</reference>
<name>A0AAV3YDS7_9GAST</name>
<sequence length="161" mass="18108">MKKPWAFIFESQLRSFWQWKISIFRRRSEILALFSPSSKGSRNCQIHESVCYRKKRIGVWSAISLIGLRIGCESVLILSLTLRSSANQKGLGDTGVSKSNLRSAGSPLSQVQVRHLGPSLAEGLKALYQLVVDWLYTNNPPANQKLPETCLRAYHSFKVAT</sequence>
<organism evidence="1 2">
    <name type="scientific">Plakobranchus ocellatus</name>
    <dbReference type="NCBI Taxonomy" id="259542"/>
    <lineage>
        <taxon>Eukaryota</taxon>
        <taxon>Metazoa</taxon>
        <taxon>Spiralia</taxon>
        <taxon>Lophotrochozoa</taxon>
        <taxon>Mollusca</taxon>
        <taxon>Gastropoda</taxon>
        <taxon>Heterobranchia</taxon>
        <taxon>Euthyneura</taxon>
        <taxon>Panpulmonata</taxon>
        <taxon>Sacoglossa</taxon>
        <taxon>Placobranchoidea</taxon>
        <taxon>Plakobranchidae</taxon>
        <taxon>Plakobranchus</taxon>
    </lineage>
</organism>
<comment type="caution">
    <text evidence="1">The sequence shown here is derived from an EMBL/GenBank/DDBJ whole genome shotgun (WGS) entry which is preliminary data.</text>
</comment>
<dbReference type="AlphaFoldDB" id="A0AAV3YDS7"/>
<dbReference type="Proteomes" id="UP000735302">
    <property type="component" value="Unassembled WGS sequence"/>
</dbReference>
<proteinExistence type="predicted"/>
<dbReference type="EMBL" id="BLXT01001414">
    <property type="protein sequence ID" value="GFN85460.1"/>
    <property type="molecule type" value="Genomic_DNA"/>
</dbReference>
<accession>A0AAV3YDS7</accession>
<protein>
    <submittedName>
        <fullName evidence="1">Uncharacterized protein</fullName>
    </submittedName>
</protein>
<evidence type="ECO:0000313" key="1">
    <source>
        <dbReference type="EMBL" id="GFN85460.1"/>
    </source>
</evidence>